<gene>
    <name evidence="18" type="ORF">EJ06DRAFT_529895</name>
</gene>
<dbReference type="CDD" id="cd02568">
    <property type="entry name" value="PseudoU_synth_PUS1_PUS2"/>
    <property type="match status" value="1"/>
</dbReference>
<dbReference type="Gene3D" id="3.30.70.660">
    <property type="entry name" value="Pseudouridine synthase I, catalytic domain, C-terminal subdomain"/>
    <property type="match status" value="1"/>
</dbReference>
<keyword evidence="6" id="KW-0819">tRNA processing</keyword>
<dbReference type="GO" id="GO:0009982">
    <property type="term" value="F:pseudouridine synthase activity"/>
    <property type="evidence" value="ECO:0007669"/>
    <property type="project" value="InterPro"/>
</dbReference>
<dbReference type="PANTHER" id="PTHR11142:SF4">
    <property type="entry name" value="PSEUDOURIDYLATE SYNTHASE 1 HOMOLOG"/>
    <property type="match status" value="1"/>
</dbReference>
<feature type="active site" description="Nucleophile" evidence="14">
    <location>
        <position position="170"/>
    </location>
</feature>
<evidence type="ECO:0000256" key="10">
    <source>
        <dbReference type="ARBA" id="ARBA00053072"/>
    </source>
</evidence>
<dbReference type="SUPFAM" id="SSF55120">
    <property type="entry name" value="Pseudouridine synthase"/>
    <property type="match status" value="1"/>
</dbReference>
<dbReference type="EMBL" id="ML996694">
    <property type="protein sequence ID" value="KAF2400798.1"/>
    <property type="molecule type" value="Genomic_DNA"/>
</dbReference>
<evidence type="ECO:0000256" key="2">
    <source>
        <dbReference type="ARBA" id="ARBA00001832"/>
    </source>
</evidence>
<accession>A0A6G1HXL7</accession>
<organism evidence="18 19">
    <name type="scientific">Trichodelitschia bisporula</name>
    <dbReference type="NCBI Taxonomy" id="703511"/>
    <lineage>
        <taxon>Eukaryota</taxon>
        <taxon>Fungi</taxon>
        <taxon>Dikarya</taxon>
        <taxon>Ascomycota</taxon>
        <taxon>Pezizomycotina</taxon>
        <taxon>Dothideomycetes</taxon>
        <taxon>Dothideomycetes incertae sedis</taxon>
        <taxon>Phaeotrichales</taxon>
        <taxon>Phaeotrichaceae</taxon>
        <taxon>Trichodelitschia</taxon>
    </lineage>
</organism>
<feature type="compositionally biased region" description="Low complexity" evidence="16">
    <location>
        <begin position="330"/>
        <end position="344"/>
    </location>
</feature>
<protein>
    <recommendedName>
        <fullName evidence="11">tRNA pseudouridine synthase 1</fullName>
    </recommendedName>
    <alternativeName>
        <fullName evidence="12">tRNA pseudouridylate synthase 1</fullName>
    </alternativeName>
    <alternativeName>
        <fullName evidence="13">tRNA-uridine isomerase 1</fullName>
    </alternativeName>
</protein>
<dbReference type="InterPro" id="IPR001406">
    <property type="entry name" value="PsdUridine_synth_TruA"/>
</dbReference>
<feature type="compositionally biased region" description="Basic and acidic residues" evidence="16">
    <location>
        <begin position="53"/>
        <end position="86"/>
    </location>
</feature>
<dbReference type="GO" id="GO:0006397">
    <property type="term" value="P:mRNA processing"/>
    <property type="evidence" value="ECO:0007669"/>
    <property type="project" value="UniProtKB-KW"/>
</dbReference>
<comment type="catalytic activity">
    <reaction evidence="2">
        <text>uridine in snRNA = pseudouridine in snRNA</text>
        <dbReference type="Rhea" id="RHEA:51124"/>
        <dbReference type="Rhea" id="RHEA-COMP:12891"/>
        <dbReference type="Rhea" id="RHEA-COMP:12892"/>
        <dbReference type="ChEBI" id="CHEBI:65314"/>
        <dbReference type="ChEBI" id="CHEBI:65315"/>
    </reaction>
</comment>
<comment type="function">
    <text evidence="10">Formation of pseudouridine at positions 27 and 28 in the anticodon stem and loop of transfer RNAs; at positions 34 and 36 of intron-containing precursor tRNA(Ile) and at position 35 in the intron-containing tRNA(Tyr). Catalyzes pseudouridylation at position 44 in U2 snRNA. Also catalyzes pseudouridylation of mRNAs.</text>
</comment>
<dbReference type="InterPro" id="IPR020097">
    <property type="entry name" value="PsdUridine_synth_TruA_a/b_dom"/>
</dbReference>
<evidence type="ECO:0000256" key="8">
    <source>
        <dbReference type="ARBA" id="ARBA00023242"/>
    </source>
</evidence>
<dbReference type="Pfam" id="PF01416">
    <property type="entry name" value="PseudoU_synth_1"/>
    <property type="match status" value="1"/>
</dbReference>
<dbReference type="OrthoDB" id="10256309at2759"/>
<evidence type="ECO:0000256" key="11">
    <source>
        <dbReference type="ARBA" id="ARBA00073968"/>
    </source>
</evidence>
<dbReference type="Gene3D" id="3.30.70.580">
    <property type="entry name" value="Pseudouridine synthase I, catalytic domain, N-terminal subdomain"/>
    <property type="match status" value="1"/>
</dbReference>
<evidence type="ECO:0000256" key="5">
    <source>
        <dbReference type="ARBA" id="ARBA00022664"/>
    </source>
</evidence>
<evidence type="ECO:0000313" key="19">
    <source>
        <dbReference type="Proteomes" id="UP000799640"/>
    </source>
</evidence>
<dbReference type="GO" id="GO:0031120">
    <property type="term" value="P:snRNA pseudouridine synthesis"/>
    <property type="evidence" value="ECO:0007669"/>
    <property type="project" value="UniProtKB-ARBA"/>
</dbReference>
<dbReference type="InterPro" id="IPR041708">
    <property type="entry name" value="PUS1/PUS2-like"/>
</dbReference>
<evidence type="ECO:0000256" key="12">
    <source>
        <dbReference type="ARBA" id="ARBA00079072"/>
    </source>
</evidence>
<reference evidence="18" key="1">
    <citation type="journal article" date="2020" name="Stud. Mycol.">
        <title>101 Dothideomycetes genomes: a test case for predicting lifestyles and emergence of pathogens.</title>
        <authorList>
            <person name="Haridas S."/>
            <person name="Albert R."/>
            <person name="Binder M."/>
            <person name="Bloem J."/>
            <person name="Labutti K."/>
            <person name="Salamov A."/>
            <person name="Andreopoulos B."/>
            <person name="Baker S."/>
            <person name="Barry K."/>
            <person name="Bills G."/>
            <person name="Bluhm B."/>
            <person name="Cannon C."/>
            <person name="Castanera R."/>
            <person name="Culley D."/>
            <person name="Daum C."/>
            <person name="Ezra D."/>
            <person name="Gonzalez J."/>
            <person name="Henrissat B."/>
            <person name="Kuo A."/>
            <person name="Liang C."/>
            <person name="Lipzen A."/>
            <person name="Lutzoni F."/>
            <person name="Magnuson J."/>
            <person name="Mondo S."/>
            <person name="Nolan M."/>
            <person name="Ohm R."/>
            <person name="Pangilinan J."/>
            <person name="Park H.-J."/>
            <person name="Ramirez L."/>
            <person name="Alfaro M."/>
            <person name="Sun H."/>
            <person name="Tritt A."/>
            <person name="Yoshinaga Y."/>
            <person name="Zwiers L.-H."/>
            <person name="Turgeon B."/>
            <person name="Goodwin S."/>
            <person name="Spatafora J."/>
            <person name="Crous P."/>
            <person name="Grigoriev I."/>
        </authorList>
    </citation>
    <scope>NUCLEOTIDE SEQUENCE</scope>
    <source>
        <strain evidence="18">CBS 262.69</strain>
    </source>
</reference>
<dbReference type="Proteomes" id="UP000799640">
    <property type="component" value="Unassembled WGS sequence"/>
</dbReference>
<evidence type="ECO:0000313" key="18">
    <source>
        <dbReference type="EMBL" id="KAF2400798.1"/>
    </source>
</evidence>
<keyword evidence="5" id="KW-0507">mRNA processing</keyword>
<comment type="similarity">
    <text evidence="4">Belongs to the tRNA pseudouridine synthase TruA family.</text>
</comment>
<evidence type="ECO:0000256" key="9">
    <source>
        <dbReference type="ARBA" id="ARBA00036943"/>
    </source>
</evidence>
<feature type="region of interest" description="Disordered" evidence="16">
    <location>
        <begin position="312"/>
        <end position="358"/>
    </location>
</feature>
<dbReference type="GO" id="GO:1990481">
    <property type="term" value="P:mRNA pseudouridine synthesis"/>
    <property type="evidence" value="ECO:0007669"/>
    <property type="project" value="TreeGrafter"/>
</dbReference>
<dbReference type="InterPro" id="IPR020094">
    <property type="entry name" value="TruA/RsuA/RluB/E/F_N"/>
</dbReference>
<feature type="compositionally biased region" description="Basic residues" evidence="16">
    <location>
        <begin position="581"/>
        <end position="591"/>
    </location>
</feature>
<dbReference type="GO" id="GO:0005634">
    <property type="term" value="C:nucleus"/>
    <property type="evidence" value="ECO:0007669"/>
    <property type="project" value="UniProtKB-SubCell"/>
</dbReference>
<evidence type="ECO:0000256" key="1">
    <source>
        <dbReference type="ARBA" id="ARBA00001166"/>
    </source>
</evidence>
<evidence type="ECO:0000256" key="15">
    <source>
        <dbReference type="PIRSR" id="PIRSR641708-2"/>
    </source>
</evidence>
<comment type="catalytic activity">
    <reaction evidence="1">
        <text>a uridine in mRNA = a pseudouridine in mRNA</text>
        <dbReference type="Rhea" id="RHEA:56644"/>
        <dbReference type="Rhea" id="RHEA-COMP:14658"/>
        <dbReference type="Rhea" id="RHEA-COMP:14659"/>
        <dbReference type="ChEBI" id="CHEBI:65314"/>
        <dbReference type="ChEBI" id="CHEBI:65315"/>
    </reaction>
</comment>
<evidence type="ECO:0000256" key="4">
    <source>
        <dbReference type="ARBA" id="ARBA00009375"/>
    </source>
</evidence>
<dbReference type="NCBIfam" id="TIGR00071">
    <property type="entry name" value="hisT_truA"/>
    <property type="match status" value="1"/>
</dbReference>
<evidence type="ECO:0000256" key="3">
    <source>
        <dbReference type="ARBA" id="ARBA00004123"/>
    </source>
</evidence>
<evidence type="ECO:0000256" key="7">
    <source>
        <dbReference type="ARBA" id="ARBA00023235"/>
    </source>
</evidence>
<feature type="domain" description="Pseudouridine synthase I TruA alpha/beta" evidence="17">
    <location>
        <begin position="389"/>
        <end position="496"/>
    </location>
</feature>
<feature type="region of interest" description="Disordered" evidence="16">
    <location>
        <begin position="1"/>
        <end position="89"/>
    </location>
</feature>
<evidence type="ECO:0000256" key="6">
    <source>
        <dbReference type="ARBA" id="ARBA00022694"/>
    </source>
</evidence>
<dbReference type="FunFam" id="3.30.70.580:FF:000002">
    <property type="entry name" value="tRNA pseudouridine synthase"/>
    <property type="match status" value="1"/>
</dbReference>
<evidence type="ECO:0000259" key="17">
    <source>
        <dbReference type="Pfam" id="PF01416"/>
    </source>
</evidence>
<keyword evidence="8" id="KW-0539">Nucleus</keyword>
<dbReference type="PANTHER" id="PTHR11142">
    <property type="entry name" value="PSEUDOURIDYLATE SYNTHASE"/>
    <property type="match status" value="1"/>
</dbReference>
<feature type="compositionally biased region" description="Basic and acidic residues" evidence="16">
    <location>
        <begin position="23"/>
        <end position="40"/>
    </location>
</feature>
<evidence type="ECO:0000256" key="16">
    <source>
        <dbReference type="SAM" id="MobiDB-lite"/>
    </source>
</evidence>
<feature type="binding site" evidence="15">
    <location>
        <position position="226"/>
    </location>
    <ligand>
        <name>substrate</name>
    </ligand>
</feature>
<feature type="compositionally biased region" description="Acidic residues" evidence="16">
    <location>
        <begin position="313"/>
        <end position="322"/>
    </location>
</feature>
<keyword evidence="7" id="KW-0413">Isomerase</keyword>
<dbReference type="FunFam" id="3.30.70.660:FF:000002">
    <property type="entry name" value="tRNA pseudouridine synthase"/>
    <property type="match status" value="1"/>
</dbReference>
<sequence>MDVQDEPPLRDAESAPSSAPAPDHSDDASESRGQKRKWDQGPRLQHGSRGRKGKDLGRNEYFRKMADKRTRNDDAEAKRQKEDQDGAVKAPYQPLQFTEEEIAADSRKPKRKVAVLIGYSGTGYKGMQVMPGNKTIEGDLFAAFVAAGAISKANADDPKKSALVRCARTDKGVHAAGNVISLKLIIEEPDIVEKINSHLPPQIRIWGMERTIASFSCYQACDSRWYEYLIPTHCFLPPHPSSFLGKTLVQLAEETGDLEGYKERQREVLDFWDTVEAERIKPIVDALDEGTQNTVRDALAGPEVTEDAGALVEESDDEDNETSDATQNSAEAGTGATETDAGTGPDDESKDGANKAPLDAGIKSLKEAYIAAKRAYRIQPERLERVRQALAKYVGTNNFHNFTVKKSANDPSAQRHIRSFNVAPEPILVGGGEWISMKVHGQSFMMHQIRKMVGLAALAVRCGTPLDRITEAMQLETFSIPKAPGLGLLLERPVFDSYNDRAIAKFAREKIDFGKYEEVMEDFKRREIYDKIYLEDQKENIFGTFFNHIDNFKQPTFLYLSSKGLAACESEVRTSTNQKPSSRKNRHKQKARRDAEGNEG</sequence>
<dbReference type="AlphaFoldDB" id="A0A6G1HXL7"/>
<evidence type="ECO:0000256" key="13">
    <source>
        <dbReference type="ARBA" id="ARBA00080858"/>
    </source>
</evidence>
<keyword evidence="19" id="KW-1185">Reference proteome</keyword>
<comment type="subcellular location">
    <subcellularLocation>
        <location evidence="3">Nucleus</location>
    </subcellularLocation>
</comment>
<dbReference type="GO" id="GO:0003723">
    <property type="term" value="F:RNA binding"/>
    <property type="evidence" value="ECO:0007669"/>
    <property type="project" value="InterPro"/>
</dbReference>
<dbReference type="InterPro" id="IPR020103">
    <property type="entry name" value="PsdUridine_synth_cat_dom_sf"/>
</dbReference>
<comment type="catalytic activity">
    <reaction evidence="9">
        <text>a uridine in tRNA = a pseudouridine in tRNA</text>
        <dbReference type="Rhea" id="RHEA:54572"/>
        <dbReference type="Rhea" id="RHEA-COMP:13339"/>
        <dbReference type="Rhea" id="RHEA-COMP:13934"/>
        <dbReference type="ChEBI" id="CHEBI:65314"/>
        <dbReference type="ChEBI" id="CHEBI:65315"/>
    </reaction>
</comment>
<feature type="region of interest" description="Disordered" evidence="16">
    <location>
        <begin position="570"/>
        <end position="600"/>
    </location>
</feature>
<proteinExistence type="inferred from homology"/>
<dbReference type="InterPro" id="IPR020095">
    <property type="entry name" value="PsdUridine_synth_TruA_C"/>
</dbReference>
<evidence type="ECO:0000256" key="14">
    <source>
        <dbReference type="PIRSR" id="PIRSR641708-1"/>
    </source>
</evidence>
<dbReference type="GO" id="GO:0031119">
    <property type="term" value="P:tRNA pseudouridine synthesis"/>
    <property type="evidence" value="ECO:0007669"/>
    <property type="project" value="InterPro"/>
</dbReference>
<name>A0A6G1HXL7_9PEZI</name>